<dbReference type="EMBL" id="HACM01010268">
    <property type="protein sequence ID" value="CRZ10710.1"/>
    <property type="molecule type" value="Transcribed_RNA"/>
</dbReference>
<keyword evidence="2" id="KW-0175">Coiled coil</keyword>
<dbReference type="GO" id="GO:0045324">
    <property type="term" value="P:late endosome to vacuole transport"/>
    <property type="evidence" value="ECO:0007669"/>
    <property type="project" value="TreeGrafter"/>
</dbReference>
<dbReference type="GO" id="GO:0006995">
    <property type="term" value="P:cellular response to nitrogen starvation"/>
    <property type="evidence" value="ECO:0007669"/>
    <property type="project" value="TreeGrafter"/>
</dbReference>
<dbReference type="GO" id="GO:0034272">
    <property type="term" value="C:phosphatidylinositol 3-kinase complex, class III, type II"/>
    <property type="evidence" value="ECO:0007669"/>
    <property type="project" value="TreeGrafter"/>
</dbReference>
<dbReference type="GO" id="GO:0000045">
    <property type="term" value="P:autophagosome assembly"/>
    <property type="evidence" value="ECO:0007669"/>
    <property type="project" value="TreeGrafter"/>
</dbReference>
<dbReference type="PANTHER" id="PTHR12768:SF4">
    <property type="entry name" value="BECLIN-1"/>
    <property type="match status" value="1"/>
</dbReference>
<evidence type="ECO:0000313" key="4">
    <source>
        <dbReference type="EMBL" id="CRZ10710.1"/>
    </source>
</evidence>
<evidence type="ECO:0000259" key="3">
    <source>
        <dbReference type="Pfam" id="PF04111"/>
    </source>
</evidence>
<feature type="domain" description="Atg6 BARA" evidence="3">
    <location>
        <begin position="263"/>
        <end position="437"/>
    </location>
</feature>
<accession>A0A0H5R9A8</accession>
<evidence type="ECO:0000256" key="2">
    <source>
        <dbReference type="SAM" id="Coils"/>
    </source>
</evidence>
<dbReference type="GO" id="GO:0030674">
    <property type="term" value="F:protein-macromolecule adaptor activity"/>
    <property type="evidence" value="ECO:0007669"/>
    <property type="project" value="TreeGrafter"/>
</dbReference>
<dbReference type="GO" id="GO:0000423">
    <property type="term" value="P:mitophagy"/>
    <property type="evidence" value="ECO:0007669"/>
    <property type="project" value="TreeGrafter"/>
</dbReference>
<feature type="coiled-coil region" evidence="2">
    <location>
        <begin position="197"/>
        <end position="227"/>
    </location>
</feature>
<dbReference type="GO" id="GO:0034271">
    <property type="term" value="C:phosphatidylinositol 3-kinase complex, class III, type I"/>
    <property type="evidence" value="ECO:0007669"/>
    <property type="project" value="TreeGrafter"/>
</dbReference>
<evidence type="ECO:0000256" key="1">
    <source>
        <dbReference type="ARBA" id="ARBA00005965"/>
    </source>
</evidence>
<reference evidence="4" key="1">
    <citation type="submission" date="2015-04" db="EMBL/GenBank/DDBJ databases">
        <title>The genome sequence of the plant pathogenic Rhizarian Plasmodiophora brassicae reveals insights in its biotrophic life cycle and the origin of chitin synthesis.</title>
        <authorList>
            <person name="Schwelm A."/>
            <person name="Fogelqvist J."/>
            <person name="Knaust A."/>
            <person name="Julke S."/>
            <person name="Lilja T."/>
            <person name="Dhandapani V."/>
            <person name="Bonilla-Rosso G."/>
            <person name="Karlsson M."/>
            <person name="Shevchenko A."/>
            <person name="Choi S.R."/>
            <person name="Kim H.G."/>
            <person name="Park J.Y."/>
            <person name="Lim Y.P."/>
            <person name="Ludwig-Muller J."/>
            <person name="Dixelius C."/>
        </authorList>
    </citation>
    <scope>NUCLEOTIDE SEQUENCE</scope>
    <source>
        <tissue evidence="4">Potato root galls</tissue>
    </source>
</reference>
<name>A0A0H5R9A8_9EUKA</name>
<sequence length="443" mass="50485">TVIRWSCVYADSPFDLNRDTADAYYHRDETNNNMQCRSCNVIINFTCSDGENDDQVDDDDFDENELLRNLNIDPSNPTEEQKLVQQSLLLLRQPSSNSEDVSPTSNAQLYGALEHIIEIASQATSISLPLCLSCSANVLSEQNRQIADLESECETYQKVISSLEEKVQQRERGRSAEQVPESQAATSDCENGFLKDVNKIMDMKRGLEEEVSKLNEESDRLSHLEETFWKQQRELTAATLRRQYEEAALTKAAFRAEQELEQLKRCNVYDDAFHIYYEGHFATINGFRLGRLPSQPVDWAEINAALGQVVLLLDIIAKRTPGFSFSKYELIPKGSFSRMGVKGDKSTYELYGSNDISIGKLWWYRRFDSAMVKFAACLKEYCEFAEARSGGKVIQYPIEEDLINGVSLKLQFNAEAKWTKALKFMLINLKYAVAWCAKQEVTD</sequence>
<dbReference type="AlphaFoldDB" id="A0A0H5R9A8"/>
<dbReference type="PANTHER" id="PTHR12768">
    <property type="entry name" value="BECLIN 1"/>
    <property type="match status" value="1"/>
</dbReference>
<dbReference type="InterPro" id="IPR038274">
    <property type="entry name" value="Atg6/Beclin_C_sf"/>
</dbReference>
<dbReference type="GO" id="GO:0043548">
    <property type="term" value="F:phosphatidylinositol 3-kinase binding"/>
    <property type="evidence" value="ECO:0007669"/>
    <property type="project" value="TreeGrafter"/>
</dbReference>
<proteinExistence type="inferred from homology"/>
<dbReference type="Gene3D" id="1.10.418.40">
    <property type="entry name" value="Autophagy protein 6/Beclin 1"/>
    <property type="match status" value="1"/>
</dbReference>
<feature type="non-terminal residue" evidence="4">
    <location>
        <position position="1"/>
    </location>
</feature>
<protein>
    <recommendedName>
        <fullName evidence="3">Atg6 BARA domain-containing protein</fullName>
    </recommendedName>
</protein>
<comment type="similarity">
    <text evidence="1">Belongs to the beclin family.</text>
</comment>
<dbReference type="GO" id="GO:0000407">
    <property type="term" value="C:phagophore assembly site"/>
    <property type="evidence" value="ECO:0007669"/>
    <property type="project" value="TreeGrafter"/>
</dbReference>
<organism evidence="4">
    <name type="scientific">Spongospora subterranea</name>
    <dbReference type="NCBI Taxonomy" id="70186"/>
    <lineage>
        <taxon>Eukaryota</taxon>
        <taxon>Sar</taxon>
        <taxon>Rhizaria</taxon>
        <taxon>Endomyxa</taxon>
        <taxon>Phytomyxea</taxon>
        <taxon>Plasmodiophorida</taxon>
        <taxon>Plasmodiophoridae</taxon>
        <taxon>Spongospora</taxon>
    </lineage>
</organism>
<dbReference type="Pfam" id="PF04111">
    <property type="entry name" value="APG6"/>
    <property type="match status" value="1"/>
</dbReference>
<dbReference type="InterPro" id="IPR007243">
    <property type="entry name" value="Atg6/Beclin"/>
</dbReference>
<feature type="coiled-coil region" evidence="2">
    <location>
        <begin position="139"/>
        <end position="166"/>
    </location>
</feature>
<dbReference type="InterPro" id="IPR040455">
    <property type="entry name" value="Atg6_BARA"/>
</dbReference>